<evidence type="ECO:0000313" key="3">
    <source>
        <dbReference type="Proteomes" id="UP001451782"/>
    </source>
</evidence>
<sequence>MARIIGILGGEVTLMLAGGIAGLTFLIFSWIFPVSRIFFSAWVLPCDIFARAISIFSKFPLWGKHSPWNKPCLRELTLGAERLPVD</sequence>
<accession>A0AAN0M1H9</accession>
<feature type="transmembrane region" description="Helical" evidence="1">
    <location>
        <begin position="12"/>
        <end position="31"/>
    </location>
</feature>
<dbReference type="RefSeq" id="WP_342069611.1">
    <property type="nucleotide sequence ID" value="NZ_CP151762.1"/>
</dbReference>
<protein>
    <submittedName>
        <fullName evidence="2">Uncharacterized protein</fullName>
    </submittedName>
</protein>
<dbReference type="AlphaFoldDB" id="A0AAN0M1H9"/>
<keyword evidence="1" id="KW-1133">Transmembrane helix</keyword>
<organism evidence="2 3">
    <name type="scientific">Yoonia algicola</name>
    <dbReference type="NCBI Taxonomy" id="3137368"/>
    <lineage>
        <taxon>Bacteria</taxon>
        <taxon>Pseudomonadati</taxon>
        <taxon>Pseudomonadota</taxon>
        <taxon>Alphaproteobacteria</taxon>
        <taxon>Rhodobacterales</taxon>
        <taxon>Paracoccaceae</taxon>
        <taxon>Yoonia</taxon>
    </lineage>
</organism>
<keyword evidence="1" id="KW-0812">Transmembrane</keyword>
<keyword evidence="3" id="KW-1185">Reference proteome</keyword>
<name>A0AAN0M1H9_9RHOB</name>
<dbReference type="KEGG" id="yag:AABB28_15355"/>
<proteinExistence type="predicted"/>
<dbReference type="EMBL" id="CP151762">
    <property type="protein sequence ID" value="WZU63215.1"/>
    <property type="molecule type" value="Genomic_DNA"/>
</dbReference>
<dbReference type="Proteomes" id="UP001451782">
    <property type="component" value="Chromosome"/>
</dbReference>
<evidence type="ECO:0000256" key="1">
    <source>
        <dbReference type="SAM" id="Phobius"/>
    </source>
</evidence>
<evidence type="ECO:0000313" key="2">
    <source>
        <dbReference type="EMBL" id="WZU63215.1"/>
    </source>
</evidence>
<keyword evidence="1" id="KW-0472">Membrane</keyword>
<gene>
    <name evidence="2" type="ORF">AABB28_15355</name>
</gene>
<reference evidence="2 3" key="1">
    <citation type="submission" date="2024-04" db="EMBL/GenBank/DDBJ databases">
        <title>Phylogenomic analyses of a clade within the roseobacter group suggest taxonomic reassignments of species of the genera Aestuariivita, Citreicella, Loktanella, Nautella, Pelagibaca, Ruegeria, Thalassobius, Thiobacimonas and Tropicibacter, and the proposal o.</title>
        <authorList>
            <person name="Jeon C.O."/>
        </authorList>
    </citation>
    <scope>NUCLEOTIDE SEQUENCE [LARGE SCALE GENOMIC DNA]</scope>
    <source>
        <strain evidence="2 3">G8-12</strain>
    </source>
</reference>